<accession>A0AAN6ZFL4</accession>
<comment type="caution">
    <text evidence="1">The sequence shown here is derived from an EMBL/GenBank/DDBJ whole genome shotgun (WGS) entry which is preliminary data.</text>
</comment>
<gene>
    <name evidence="1" type="ORF">BT67DRAFT_440566</name>
</gene>
<dbReference type="AlphaFoldDB" id="A0AAN6ZFL4"/>
<dbReference type="Proteomes" id="UP001304895">
    <property type="component" value="Unassembled WGS sequence"/>
</dbReference>
<sequence length="129" mass="14526">MARRSWRLCVEMARWCNLRSHPDPHMYIHAPSSLGRLLCGGMDGQDANRRAAFVAPRKHRFSRPGPQAMPIPCMANPSLPLPPPVSAGKTRFTPSCHTNAMNIFTRRGSRPGRRRAQVWLAMSKTRRPG</sequence>
<keyword evidence="2" id="KW-1185">Reference proteome</keyword>
<reference evidence="1" key="2">
    <citation type="submission" date="2023-05" db="EMBL/GenBank/DDBJ databases">
        <authorList>
            <consortium name="Lawrence Berkeley National Laboratory"/>
            <person name="Steindorff A."/>
            <person name="Hensen N."/>
            <person name="Bonometti L."/>
            <person name="Westerberg I."/>
            <person name="Brannstrom I.O."/>
            <person name="Guillou S."/>
            <person name="Cros-Aarteil S."/>
            <person name="Calhoun S."/>
            <person name="Haridas S."/>
            <person name="Kuo A."/>
            <person name="Mondo S."/>
            <person name="Pangilinan J."/>
            <person name="Riley R."/>
            <person name="Labutti K."/>
            <person name="Andreopoulos B."/>
            <person name="Lipzen A."/>
            <person name="Chen C."/>
            <person name="Yanf M."/>
            <person name="Daum C."/>
            <person name="Ng V."/>
            <person name="Clum A."/>
            <person name="Ohm R."/>
            <person name="Martin F."/>
            <person name="Silar P."/>
            <person name="Natvig D."/>
            <person name="Lalanne C."/>
            <person name="Gautier V."/>
            <person name="Ament-Velasquez S.L."/>
            <person name="Kruys A."/>
            <person name="Hutchinson M.I."/>
            <person name="Powell A.J."/>
            <person name="Barry K."/>
            <person name="Miller A.N."/>
            <person name="Grigoriev I.V."/>
            <person name="Debuchy R."/>
            <person name="Gladieux P."/>
            <person name="Thoren M.H."/>
            <person name="Johannesson H."/>
        </authorList>
    </citation>
    <scope>NUCLEOTIDE SEQUENCE</scope>
    <source>
        <strain evidence="1">CBS 123565</strain>
    </source>
</reference>
<proteinExistence type="predicted"/>
<evidence type="ECO:0000313" key="1">
    <source>
        <dbReference type="EMBL" id="KAK4135684.1"/>
    </source>
</evidence>
<organism evidence="1 2">
    <name type="scientific">Trichocladium antarcticum</name>
    <dbReference type="NCBI Taxonomy" id="1450529"/>
    <lineage>
        <taxon>Eukaryota</taxon>
        <taxon>Fungi</taxon>
        <taxon>Dikarya</taxon>
        <taxon>Ascomycota</taxon>
        <taxon>Pezizomycotina</taxon>
        <taxon>Sordariomycetes</taxon>
        <taxon>Sordariomycetidae</taxon>
        <taxon>Sordariales</taxon>
        <taxon>Chaetomiaceae</taxon>
        <taxon>Trichocladium</taxon>
    </lineage>
</organism>
<dbReference type="EMBL" id="MU853405">
    <property type="protein sequence ID" value="KAK4135684.1"/>
    <property type="molecule type" value="Genomic_DNA"/>
</dbReference>
<name>A0AAN6ZFL4_9PEZI</name>
<reference evidence="1" key="1">
    <citation type="journal article" date="2023" name="Mol. Phylogenet. Evol.">
        <title>Genome-scale phylogeny and comparative genomics of the fungal order Sordariales.</title>
        <authorList>
            <person name="Hensen N."/>
            <person name="Bonometti L."/>
            <person name="Westerberg I."/>
            <person name="Brannstrom I.O."/>
            <person name="Guillou S."/>
            <person name="Cros-Aarteil S."/>
            <person name="Calhoun S."/>
            <person name="Haridas S."/>
            <person name="Kuo A."/>
            <person name="Mondo S."/>
            <person name="Pangilinan J."/>
            <person name="Riley R."/>
            <person name="LaButti K."/>
            <person name="Andreopoulos B."/>
            <person name="Lipzen A."/>
            <person name="Chen C."/>
            <person name="Yan M."/>
            <person name="Daum C."/>
            <person name="Ng V."/>
            <person name="Clum A."/>
            <person name="Steindorff A."/>
            <person name="Ohm R.A."/>
            <person name="Martin F."/>
            <person name="Silar P."/>
            <person name="Natvig D.O."/>
            <person name="Lalanne C."/>
            <person name="Gautier V."/>
            <person name="Ament-Velasquez S.L."/>
            <person name="Kruys A."/>
            <person name="Hutchinson M.I."/>
            <person name="Powell A.J."/>
            <person name="Barry K."/>
            <person name="Miller A.N."/>
            <person name="Grigoriev I.V."/>
            <person name="Debuchy R."/>
            <person name="Gladieux P."/>
            <person name="Hiltunen Thoren M."/>
            <person name="Johannesson H."/>
        </authorList>
    </citation>
    <scope>NUCLEOTIDE SEQUENCE</scope>
    <source>
        <strain evidence="1">CBS 123565</strain>
    </source>
</reference>
<protein>
    <submittedName>
        <fullName evidence="1">Uncharacterized protein</fullName>
    </submittedName>
</protein>
<evidence type="ECO:0000313" key="2">
    <source>
        <dbReference type="Proteomes" id="UP001304895"/>
    </source>
</evidence>